<organism evidence="1">
    <name type="scientific">marine sediment metagenome</name>
    <dbReference type="NCBI Taxonomy" id="412755"/>
    <lineage>
        <taxon>unclassified sequences</taxon>
        <taxon>metagenomes</taxon>
        <taxon>ecological metagenomes</taxon>
    </lineage>
</organism>
<dbReference type="AlphaFoldDB" id="A0A0F9IAI9"/>
<evidence type="ECO:0000313" key="1">
    <source>
        <dbReference type="EMBL" id="KKL84432.1"/>
    </source>
</evidence>
<reference evidence="1" key="1">
    <citation type="journal article" date="2015" name="Nature">
        <title>Complex archaea that bridge the gap between prokaryotes and eukaryotes.</title>
        <authorList>
            <person name="Spang A."/>
            <person name="Saw J.H."/>
            <person name="Jorgensen S.L."/>
            <person name="Zaremba-Niedzwiedzka K."/>
            <person name="Martijn J."/>
            <person name="Lind A.E."/>
            <person name="van Eijk R."/>
            <person name="Schleper C."/>
            <person name="Guy L."/>
            <person name="Ettema T.J."/>
        </authorList>
    </citation>
    <scope>NUCLEOTIDE SEQUENCE</scope>
</reference>
<accession>A0A0F9IAI9</accession>
<sequence length="78" mass="8586">MPDMPCWTCKELWDIAMEPDAGIKAVRQLVEDDYGEGFTIVDVGGVAWAVQRCPSCPDGVETVTDMDDDVLQSAYESL</sequence>
<dbReference type="EMBL" id="LAZR01021697">
    <property type="protein sequence ID" value="KKL84432.1"/>
    <property type="molecule type" value="Genomic_DNA"/>
</dbReference>
<gene>
    <name evidence="1" type="ORF">LCGC14_1964800</name>
</gene>
<proteinExistence type="predicted"/>
<name>A0A0F9IAI9_9ZZZZ</name>
<comment type="caution">
    <text evidence="1">The sequence shown here is derived from an EMBL/GenBank/DDBJ whole genome shotgun (WGS) entry which is preliminary data.</text>
</comment>
<protein>
    <submittedName>
        <fullName evidence="1">Uncharacterized protein</fullName>
    </submittedName>
</protein>